<sequence length="272" mass="30176">MCLTRDEIEDFVQDGFVKIAGAFPEETAGACRARLWQETGKDPADPATWTEPVIRIPPINDPPFLESCNTPRLHRAYDQLYGAGRWIAPEWPGTFPVRFPHPDTPMDTAWHFDAGWHVDEQWFEALEDGGDLGKVDPYGFRYNIHSRGRALLILPLYSDVGPDDAPTVIRVGSHLDVPAMLAPFGEEGCGLIDDDVLDRATAHRREVLATGRAGDVYLVHPFLVHAAQANRTGRPKFMAQASVEPRELVQTERADGTFSPVERAVRIGLGLA</sequence>
<dbReference type="Pfam" id="PF05721">
    <property type="entry name" value="PhyH"/>
    <property type="match status" value="1"/>
</dbReference>
<keyword evidence="2" id="KW-1185">Reference proteome</keyword>
<protein>
    <submittedName>
        <fullName evidence="1">Phytanoyl-CoA dioxygenase family protein</fullName>
    </submittedName>
</protein>
<organism evidence="1 2">
    <name type="scientific">Streptomyces mooreae</name>
    <dbReference type="NCBI Taxonomy" id="3075523"/>
    <lineage>
        <taxon>Bacteria</taxon>
        <taxon>Bacillati</taxon>
        <taxon>Actinomycetota</taxon>
        <taxon>Actinomycetes</taxon>
        <taxon>Kitasatosporales</taxon>
        <taxon>Streptomycetaceae</taxon>
        <taxon>Streptomyces</taxon>
    </lineage>
</organism>
<evidence type="ECO:0000313" key="1">
    <source>
        <dbReference type="EMBL" id="MDT0456838.1"/>
    </source>
</evidence>
<proteinExistence type="predicted"/>
<name>A0ABU2T6I9_9ACTN</name>
<dbReference type="InterPro" id="IPR008775">
    <property type="entry name" value="Phytyl_CoA_dOase-like"/>
</dbReference>
<keyword evidence="1" id="KW-0560">Oxidoreductase</keyword>
<keyword evidence="1" id="KW-0223">Dioxygenase</keyword>
<gene>
    <name evidence="1" type="ORF">RM550_14010</name>
</gene>
<dbReference type="SUPFAM" id="SSF51197">
    <property type="entry name" value="Clavaminate synthase-like"/>
    <property type="match status" value="1"/>
</dbReference>
<dbReference type="Gene3D" id="2.60.120.620">
    <property type="entry name" value="q2cbj1_9rhob like domain"/>
    <property type="match status" value="1"/>
</dbReference>
<dbReference type="GO" id="GO:0051213">
    <property type="term" value="F:dioxygenase activity"/>
    <property type="evidence" value="ECO:0007669"/>
    <property type="project" value="UniProtKB-KW"/>
</dbReference>
<accession>A0ABU2T6I9</accession>
<dbReference type="Proteomes" id="UP001180551">
    <property type="component" value="Unassembled WGS sequence"/>
</dbReference>
<comment type="caution">
    <text evidence="1">The sequence shown here is derived from an EMBL/GenBank/DDBJ whole genome shotgun (WGS) entry which is preliminary data.</text>
</comment>
<dbReference type="RefSeq" id="WP_311624017.1">
    <property type="nucleotide sequence ID" value="NZ_JAVRFE010000015.1"/>
</dbReference>
<reference evidence="1" key="1">
    <citation type="submission" date="2024-05" db="EMBL/GenBank/DDBJ databases">
        <title>30 novel species of actinomycetes from the DSMZ collection.</title>
        <authorList>
            <person name="Nouioui I."/>
        </authorList>
    </citation>
    <scope>NUCLEOTIDE SEQUENCE</scope>
    <source>
        <strain evidence="1">DSM 41527</strain>
    </source>
</reference>
<evidence type="ECO:0000313" key="2">
    <source>
        <dbReference type="Proteomes" id="UP001180551"/>
    </source>
</evidence>
<dbReference type="EMBL" id="JAVRFE010000015">
    <property type="protein sequence ID" value="MDT0456838.1"/>
    <property type="molecule type" value="Genomic_DNA"/>
</dbReference>